<gene>
    <name evidence="1" type="ORF">HID58_023328</name>
</gene>
<evidence type="ECO:0000313" key="1">
    <source>
        <dbReference type="EMBL" id="KAH0923310.1"/>
    </source>
</evidence>
<dbReference type="EMBL" id="JAGKQM010000006">
    <property type="protein sequence ID" value="KAH0923310.1"/>
    <property type="molecule type" value="Genomic_DNA"/>
</dbReference>
<evidence type="ECO:0000313" key="2">
    <source>
        <dbReference type="Proteomes" id="UP000824890"/>
    </source>
</evidence>
<comment type="caution">
    <text evidence="1">The sequence shown here is derived from an EMBL/GenBank/DDBJ whole genome shotgun (WGS) entry which is preliminary data.</text>
</comment>
<name>A0ABQ8D1R7_BRANA</name>
<protein>
    <submittedName>
        <fullName evidence="1">Uncharacterized protein</fullName>
    </submittedName>
</protein>
<reference evidence="1 2" key="1">
    <citation type="submission" date="2021-05" db="EMBL/GenBank/DDBJ databases">
        <title>Genome Assembly of Synthetic Allotetraploid Brassica napus Reveals Homoeologous Exchanges between Subgenomes.</title>
        <authorList>
            <person name="Davis J.T."/>
        </authorList>
    </citation>
    <scope>NUCLEOTIDE SEQUENCE [LARGE SCALE GENOMIC DNA]</scope>
    <source>
        <strain evidence="2">cv. Da-Ae</strain>
        <tissue evidence="1">Seedling</tissue>
    </source>
</reference>
<proteinExistence type="predicted"/>
<accession>A0ABQ8D1R7</accession>
<dbReference type="Proteomes" id="UP000824890">
    <property type="component" value="Unassembled WGS sequence"/>
</dbReference>
<keyword evidence="2" id="KW-1185">Reference proteome</keyword>
<sequence length="63" mass="7443">MFITINRKYEKIEESDHAESNDFMYVNSIHSVKEMYKRDLFPTSRSAINLSLPRHAIKILILS</sequence>
<organism evidence="1 2">
    <name type="scientific">Brassica napus</name>
    <name type="common">Rape</name>
    <dbReference type="NCBI Taxonomy" id="3708"/>
    <lineage>
        <taxon>Eukaryota</taxon>
        <taxon>Viridiplantae</taxon>
        <taxon>Streptophyta</taxon>
        <taxon>Embryophyta</taxon>
        <taxon>Tracheophyta</taxon>
        <taxon>Spermatophyta</taxon>
        <taxon>Magnoliopsida</taxon>
        <taxon>eudicotyledons</taxon>
        <taxon>Gunneridae</taxon>
        <taxon>Pentapetalae</taxon>
        <taxon>rosids</taxon>
        <taxon>malvids</taxon>
        <taxon>Brassicales</taxon>
        <taxon>Brassicaceae</taxon>
        <taxon>Brassiceae</taxon>
        <taxon>Brassica</taxon>
    </lineage>
</organism>